<dbReference type="Proteomes" id="UP000679690">
    <property type="component" value="Unassembled WGS sequence"/>
</dbReference>
<protein>
    <recommendedName>
        <fullName evidence="3">Secreted protein</fullName>
    </recommendedName>
</protein>
<keyword evidence="2" id="KW-1185">Reference proteome</keyword>
<evidence type="ECO:0000313" key="2">
    <source>
        <dbReference type="Proteomes" id="UP000679690"/>
    </source>
</evidence>
<dbReference type="RefSeq" id="WP_208469552.1">
    <property type="nucleotide sequence ID" value="NZ_JAGFNS010000015.1"/>
</dbReference>
<proteinExistence type="predicted"/>
<gene>
    <name evidence="1" type="ORF">J5X75_22935</name>
</gene>
<comment type="caution">
    <text evidence="1">The sequence shown here is derived from an EMBL/GenBank/DDBJ whole genome shotgun (WGS) entry which is preliminary data.</text>
</comment>
<accession>A0ABS3UNK1</accession>
<organism evidence="1 2">
    <name type="scientific">Actinoplanes flavus</name>
    <dbReference type="NCBI Taxonomy" id="2820290"/>
    <lineage>
        <taxon>Bacteria</taxon>
        <taxon>Bacillati</taxon>
        <taxon>Actinomycetota</taxon>
        <taxon>Actinomycetes</taxon>
        <taxon>Micromonosporales</taxon>
        <taxon>Micromonosporaceae</taxon>
        <taxon>Actinoplanes</taxon>
    </lineage>
</organism>
<evidence type="ECO:0000313" key="1">
    <source>
        <dbReference type="EMBL" id="MBO3740364.1"/>
    </source>
</evidence>
<name>A0ABS3UNK1_9ACTN</name>
<reference evidence="1 2" key="1">
    <citation type="submission" date="2021-03" db="EMBL/GenBank/DDBJ databases">
        <title>Actinoplanes flavus sp. nov., a novel actinomycete isolated from Coconut Palm rhizosphere soil.</title>
        <authorList>
            <person name="Luo X."/>
        </authorList>
    </citation>
    <scope>NUCLEOTIDE SEQUENCE [LARGE SCALE GENOMIC DNA]</scope>
    <source>
        <strain evidence="1 2">NEAU-H7</strain>
    </source>
</reference>
<evidence type="ECO:0008006" key="3">
    <source>
        <dbReference type="Google" id="ProtNLM"/>
    </source>
</evidence>
<sequence>MAVIVRRNVTLWHVSAAVFGIMISNSPALRRPCAGTVSGSHPRCGPTRRLVATGLQRRADAEAGRASIERTLMGNGNGFATVTRVRATAPG</sequence>
<dbReference type="EMBL" id="JAGFNS010000015">
    <property type="protein sequence ID" value="MBO3740364.1"/>
    <property type="molecule type" value="Genomic_DNA"/>
</dbReference>